<dbReference type="SUPFAM" id="SSF48403">
    <property type="entry name" value="Ankyrin repeat"/>
    <property type="match status" value="1"/>
</dbReference>
<keyword evidence="1" id="KW-0812">Transmembrane</keyword>
<evidence type="ECO:0008006" key="4">
    <source>
        <dbReference type="Google" id="ProtNLM"/>
    </source>
</evidence>
<accession>A0A1C3WDJ2</accession>
<organism evidence="2 3">
    <name type="scientific">Rhizobium lusitanum</name>
    <dbReference type="NCBI Taxonomy" id="293958"/>
    <lineage>
        <taxon>Bacteria</taxon>
        <taxon>Pseudomonadati</taxon>
        <taxon>Pseudomonadota</taxon>
        <taxon>Alphaproteobacteria</taxon>
        <taxon>Hyphomicrobiales</taxon>
        <taxon>Rhizobiaceae</taxon>
        <taxon>Rhizobium/Agrobacterium group</taxon>
        <taxon>Rhizobium</taxon>
    </lineage>
</organism>
<dbReference type="InterPro" id="IPR036770">
    <property type="entry name" value="Ankyrin_rpt-contain_sf"/>
</dbReference>
<evidence type="ECO:0000256" key="1">
    <source>
        <dbReference type="SAM" id="Phobius"/>
    </source>
</evidence>
<reference evidence="2 3" key="1">
    <citation type="submission" date="2016-08" db="EMBL/GenBank/DDBJ databases">
        <authorList>
            <person name="Seilhamer J.J."/>
        </authorList>
    </citation>
    <scope>NUCLEOTIDE SEQUENCE [LARGE SCALE GENOMIC DNA]</scope>
    <source>
        <strain evidence="2 3">P1-7</strain>
    </source>
</reference>
<keyword evidence="1" id="KW-0472">Membrane</keyword>
<dbReference type="EMBL" id="FMAF01000010">
    <property type="protein sequence ID" value="SCB38080.1"/>
    <property type="molecule type" value="Genomic_DNA"/>
</dbReference>
<keyword evidence="1" id="KW-1133">Transmembrane helix</keyword>
<proteinExistence type="predicted"/>
<name>A0A1C3WDJ2_9HYPH</name>
<feature type="transmembrane region" description="Helical" evidence="1">
    <location>
        <begin position="81"/>
        <end position="102"/>
    </location>
</feature>
<dbReference type="Gene3D" id="1.25.40.20">
    <property type="entry name" value="Ankyrin repeat-containing domain"/>
    <property type="match status" value="1"/>
</dbReference>
<dbReference type="Proteomes" id="UP000199205">
    <property type="component" value="Unassembled WGS sequence"/>
</dbReference>
<dbReference type="OrthoDB" id="9132053at2"/>
<feature type="transmembrane region" description="Helical" evidence="1">
    <location>
        <begin position="48"/>
        <end position="69"/>
    </location>
</feature>
<dbReference type="RefSeq" id="WP_092574753.1">
    <property type="nucleotide sequence ID" value="NZ_FMAF01000010.1"/>
</dbReference>
<dbReference type="AlphaFoldDB" id="A0A1C3WDJ2"/>
<evidence type="ECO:0000313" key="3">
    <source>
        <dbReference type="Proteomes" id="UP000199205"/>
    </source>
</evidence>
<sequence>MDSEAMSSKPMHPLLALLLTAAALCLFGPLLFLALVSGQGGYSAAVAVVELAMVACPMGAIMLVVYAVLDKPWKRPFPRSWFFWLQVLAIGIIGMSVASGFLEDWQRQRQQAWDYEEEQRAKEPRGVMQAALFHDDDASFAKAYKICGKSCPRGEWLPKAIVAQAPRILGVLLEGATKRTYEKEFLNRAYLMGICKEGAYYEGYFALPGRAGASGNMAVIERFLPQWDRDQVQEAFAGAAFGNHVDTMRALIAHGANPHQPMNENPPAEVAFDSVTSAAVRSGAIDALRWLGEQGVRVGSDNEQDQVWTSFDEWIEHSPSAVWIGQLEAMLDALARLGAVPAHSSHGGSLGRAAGAGDALLAHALLRHGAVVESIDDDDLRAALQALLKRPPDQLGSDDGTHILLCHDDSAPD</sequence>
<evidence type="ECO:0000313" key="2">
    <source>
        <dbReference type="EMBL" id="SCB38080.1"/>
    </source>
</evidence>
<protein>
    <recommendedName>
        <fullName evidence="4">Ankyrin repeat domain-containing protein</fullName>
    </recommendedName>
</protein>
<gene>
    <name evidence="2" type="ORF">GA0061101_110126</name>
</gene>